<dbReference type="InterPro" id="IPR006943">
    <property type="entry name" value="DUF641_pln"/>
</dbReference>
<accession>A0A445JNK4</accession>
<feature type="domain" description="GIL1/IRKI C-terminal" evidence="3">
    <location>
        <begin position="422"/>
        <end position="473"/>
    </location>
</feature>
<dbReference type="InterPro" id="IPR040225">
    <property type="entry name" value="GIL1-like"/>
</dbReference>
<dbReference type="Proteomes" id="UP000289340">
    <property type="component" value="Chromosome 8"/>
</dbReference>
<comment type="caution">
    <text evidence="5">The sequence shown here is derived from an EMBL/GenBank/DDBJ whole genome shotgun (WGS) entry which is preliminary data.</text>
</comment>
<evidence type="ECO:0000259" key="3">
    <source>
        <dbReference type="Pfam" id="PF24994"/>
    </source>
</evidence>
<dbReference type="Pfam" id="PF04859">
    <property type="entry name" value="DUF641"/>
    <property type="match status" value="1"/>
</dbReference>
<evidence type="ECO:0000313" key="6">
    <source>
        <dbReference type="EMBL" id="RZC00055.1"/>
    </source>
</evidence>
<evidence type="ECO:0000259" key="2">
    <source>
        <dbReference type="Pfam" id="PF04859"/>
    </source>
</evidence>
<gene>
    <name evidence="5" type="ORF">D0Y65_022432</name>
</gene>
<dbReference type="EMBL" id="QZWG01000008">
    <property type="protein sequence ID" value="RZC00054.1"/>
    <property type="molecule type" value="Genomic_DNA"/>
</dbReference>
<dbReference type="Gramene" id="XM_028390387.1">
    <property type="protein sequence ID" value="XP_028246188.1"/>
    <property type="gene ID" value="LOC114423573"/>
</dbReference>
<proteinExistence type="predicted"/>
<feature type="region of interest" description="Disordered" evidence="1">
    <location>
        <begin position="132"/>
        <end position="155"/>
    </location>
</feature>
<dbReference type="InterPro" id="IPR056813">
    <property type="entry name" value="GIL1_IRKI_C"/>
</dbReference>
<dbReference type="Pfam" id="PF24994">
    <property type="entry name" value="GIL1_IRKI_C"/>
    <property type="match status" value="1"/>
</dbReference>
<evidence type="ECO:0000256" key="1">
    <source>
        <dbReference type="SAM" id="MobiDB-lite"/>
    </source>
</evidence>
<dbReference type="AlphaFoldDB" id="A0A445JNK4"/>
<sequence length="478" mass="53314">MTRKVSNFSDLIQRVTASCLLHPLATAAAAVKEDDNSPYESEDNRNDSEEEENENDDEYEDEERLVGPLKAFKVKQMEALMEQVFETVSSMKRAYVRLQEAHSPWDPERMRSADVAVVSELRKLAVLRERFRRSGGGGDDDGRRKGRRRGGGGGVASVREVVAPYEAVVEELKKEVKVKDMEVKNLREKLDSAVALTTNGSAEKKPGRSLSKRKLGIQAMAAVPTPELFEATMVQVREASKSFTSLLLSLMHNAHWDITAAVRSIEAATASTDKFHNTSSTTSIVSAHHAKYALDSYISRKIFQGFDHETFYMDGSLSSLLNPDQFRRDCFTQYRDMKSMDPTELLGILPTCHFGKFCSKKYLAIVHPKMEESLFGNLEQHNHVQAGNHPRSEFYNEFLGVAKAVWLLHLLAFSLNPAPSQFEASRGAEFHPQYMDSVVKFSGGRVPAGQVVGFPVSPGFKLGNGSVIKARVYLIART</sequence>
<feature type="compositionally biased region" description="Acidic residues" evidence="1">
    <location>
        <begin position="48"/>
        <end position="63"/>
    </location>
</feature>
<keyword evidence="7" id="KW-1185">Reference proteome</keyword>
<dbReference type="PANTHER" id="PTHR31161">
    <property type="entry name" value="PROTEIN GRAVITROPIC IN THE LIGHT 1"/>
    <property type="match status" value="1"/>
</dbReference>
<organism evidence="5 7">
    <name type="scientific">Glycine soja</name>
    <name type="common">Wild soybean</name>
    <dbReference type="NCBI Taxonomy" id="3848"/>
    <lineage>
        <taxon>Eukaryota</taxon>
        <taxon>Viridiplantae</taxon>
        <taxon>Streptophyta</taxon>
        <taxon>Embryophyta</taxon>
        <taxon>Tracheophyta</taxon>
        <taxon>Spermatophyta</taxon>
        <taxon>Magnoliopsida</taxon>
        <taxon>eudicotyledons</taxon>
        <taxon>Gunneridae</taxon>
        <taxon>Pentapetalae</taxon>
        <taxon>rosids</taxon>
        <taxon>fabids</taxon>
        <taxon>Fabales</taxon>
        <taxon>Fabaceae</taxon>
        <taxon>Papilionoideae</taxon>
        <taxon>50 kb inversion clade</taxon>
        <taxon>NPAAA clade</taxon>
        <taxon>indigoferoid/millettioid clade</taxon>
        <taxon>Phaseoleae</taxon>
        <taxon>Glycine</taxon>
        <taxon>Glycine subgen. Soja</taxon>
    </lineage>
</organism>
<protein>
    <submittedName>
        <fullName evidence="4">Protein GRAVITROPIC IN THE LIGHT 1 isoform A</fullName>
    </submittedName>
    <submittedName>
        <fullName evidence="5">Protein GRAVITROPIC IN THE LIGHT 1 isoform B</fullName>
    </submittedName>
    <submittedName>
        <fullName evidence="6">Protein GRAVITROPIC IN THE LIGHT 1 isoform C</fullName>
    </submittedName>
</protein>
<dbReference type="GO" id="GO:0009959">
    <property type="term" value="P:negative gravitropism"/>
    <property type="evidence" value="ECO:0007669"/>
    <property type="project" value="InterPro"/>
</dbReference>
<feature type="domain" description="DUF641" evidence="2">
    <location>
        <begin position="74"/>
        <end position="198"/>
    </location>
</feature>
<reference evidence="5 7" key="1">
    <citation type="submission" date="2018-09" db="EMBL/GenBank/DDBJ databases">
        <title>A high-quality reference genome of wild soybean provides a powerful tool to mine soybean genomes.</title>
        <authorList>
            <person name="Xie M."/>
            <person name="Chung C.Y.L."/>
            <person name="Li M.-W."/>
            <person name="Wong F.-L."/>
            <person name="Chan T.-F."/>
            <person name="Lam H.-M."/>
        </authorList>
    </citation>
    <scope>NUCLEOTIDE SEQUENCE [LARGE SCALE GENOMIC DNA]</scope>
    <source>
        <strain evidence="7">cv. W05</strain>
        <tissue evidence="5">Hypocotyl of etiolated seedlings</tissue>
    </source>
</reference>
<feature type="region of interest" description="Disordered" evidence="1">
    <location>
        <begin position="30"/>
        <end position="63"/>
    </location>
</feature>
<name>A0A445JNK4_GLYSO</name>
<dbReference type="GO" id="GO:0009639">
    <property type="term" value="P:response to red or far red light"/>
    <property type="evidence" value="ECO:0007669"/>
    <property type="project" value="InterPro"/>
</dbReference>
<dbReference type="EMBL" id="QZWG01000008">
    <property type="protein sequence ID" value="RZC00055.1"/>
    <property type="molecule type" value="Genomic_DNA"/>
</dbReference>
<evidence type="ECO:0000313" key="7">
    <source>
        <dbReference type="Proteomes" id="UP000289340"/>
    </source>
</evidence>
<dbReference type="EMBL" id="QZWG01000008">
    <property type="protein sequence ID" value="RZC00053.1"/>
    <property type="molecule type" value="Genomic_DNA"/>
</dbReference>
<evidence type="ECO:0000313" key="4">
    <source>
        <dbReference type="EMBL" id="RZC00053.1"/>
    </source>
</evidence>
<evidence type="ECO:0000313" key="5">
    <source>
        <dbReference type="EMBL" id="RZC00054.1"/>
    </source>
</evidence>